<evidence type="ECO:0000313" key="4">
    <source>
        <dbReference type="EMBL" id="MBZ5749411.1"/>
    </source>
</evidence>
<sequence>MMKTMLKNQRGLTLIELLAVIVALWIIAAIAVPSIGNVIDKTDKKATVSEAIQIINTAKIARTENPASASFDQGILSSYLDNVDDDSFTVKYKDGEYSIAGYNAAPIIDSTATKTTETSENDLISYGKIGTKK</sequence>
<reference evidence="4" key="1">
    <citation type="submission" date="2024-05" db="EMBL/GenBank/DDBJ databases">
        <title>Metabacillus sp. nov., isolated from the rhizosphere soil of tomato plants.</title>
        <authorList>
            <person name="Ma R."/>
        </authorList>
    </citation>
    <scope>NUCLEOTIDE SEQUENCE</scope>
    <source>
        <strain evidence="4">DBTR6</strain>
    </source>
</reference>
<dbReference type="Proteomes" id="UP001165287">
    <property type="component" value="Unassembled WGS sequence"/>
</dbReference>
<protein>
    <submittedName>
        <fullName evidence="4">Prepilin-type N-terminal cleavage/methylation domain-containing protein</fullName>
    </submittedName>
</protein>
<evidence type="ECO:0000256" key="2">
    <source>
        <dbReference type="ARBA" id="ARBA00023287"/>
    </source>
</evidence>
<dbReference type="EMBL" id="JAIQUM010000005">
    <property type="protein sequence ID" value="MBZ5749411.1"/>
    <property type="molecule type" value="Genomic_DNA"/>
</dbReference>
<dbReference type="NCBIfam" id="TIGR02532">
    <property type="entry name" value="IV_pilin_GFxxxE"/>
    <property type="match status" value="1"/>
</dbReference>
<keyword evidence="3" id="KW-1133">Transmembrane helix</keyword>
<evidence type="ECO:0000313" key="5">
    <source>
        <dbReference type="Proteomes" id="UP001165287"/>
    </source>
</evidence>
<dbReference type="InterPro" id="IPR045584">
    <property type="entry name" value="Pilin-like"/>
</dbReference>
<gene>
    <name evidence="4" type="ORF">K9V48_03925</name>
</gene>
<keyword evidence="3" id="KW-0472">Membrane</keyword>
<accession>A0ABS7UMK6</accession>
<name>A0ABS7UMK6_9BACI</name>
<keyword evidence="2" id="KW-0178">Competence</keyword>
<evidence type="ECO:0000256" key="3">
    <source>
        <dbReference type="SAM" id="Phobius"/>
    </source>
</evidence>
<dbReference type="RefSeq" id="WP_224137114.1">
    <property type="nucleotide sequence ID" value="NZ_JAIQUM010000005.1"/>
</dbReference>
<dbReference type="Pfam" id="PF07963">
    <property type="entry name" value="N_methyl"/>
    <property type="match status" value="1"/>
</dbReference>
<dbReference type="PROSITE" id="PS00409">
    <property type="entry name" value="PROKAR_NTER_METHYL"/>
    <property type="match status" value="1"/>
</dbReference>
<dbReference type="InterPro" id="IPR012902">
    <property type="entry name" value="N_methyl_site"/>
</dbReference>
<dbReference type="SUPFAM" id="SSF54523">
    <property type="entry name" value="Pili subunits"/>
    <property type="match status" value="1"/>
</dbReference>
<evidence type="ECO:0000256" key="1">
    <source>
        <dbReference type="ARBA" id="ARBA00004241"/>
    </source>
</evidence>
<dbReference type="Gene3D" id="3.30.700.10">
    <property type="entry name" value="Glycoprotein, Type 4 Pilin"/>
    <property type="match status" value="1"/>
</dbReference>
<comment type="subcellular location">
    <subcellularLocation>
        <location evidence="1">Cell surface</location>
    </subcellularLocation>
</comment>
<keyword evidence="3" id="KW-0812">Transmembrane</keyword>
<feature type="transmembrane region" description="Helical" evidence="3">
    <location>
        <begin position="12"/>
        <end position="32"/>
    </location>
</feature>
<organism evidence="4 5">
    <name type="scientific">Metabacillus rhizolycopersici</name>
    <dbReference type="NCBI Taxonomy" id="2875709"/>
    <lineage>
        <taxon>Bacteria</taxon>
        <taxon>Bacillati</taxon>
        <taxon>Bacillota</taxon>
        <taxon>Bacilli</taxon>
        <taxon>Bacillales</taxon>
        <taxon>Bacillaceae</taxon>
        <taxon>Metabacillus</taxon>
    </lineage>
</organism>
<comment type="caution">
    <text evidence="4">The sequence shown here is derived from an EMBL/GenBank/DDBJ whole genome shotgun (WGS) entry which is preliminary data.</text>
</comment>
<keyword evidence="5" id="KW-1185">Reference proteome</keyword>
<proteinExistence type="predicted"/>